<reference evidence="1 2" key="1">
    <citation type="journal article" date="2023" name="Elife">
        <title>Identification of key yeast species and microbe-microbe interactions impacting larval growth of Drosophila in the wild.</title>
        <authorList>
            <person name="Mure A."/>
            <person name="Sugiura Y."/>
            <person name="Maeda R."/>
            <person name="Honda K."/>
            <person name="Sakurai N."/>
            <person name="Takahashi Y."/>
            <person name="Watada M."/>
            <person name="Katoh T."/>
            <person name="Gotoh A."/>
            <person name="Gotoh Y."/>
            <person name="Taniguchi I."/>
            <person name="Nakamura K."/>
            <person name="Hayashi T."/>
            <person name="Katayama T."/>
            <person name="Uemura T."/>
            <person name="Hattori Y."/>
        </authorList>
    </citation>
    <scope>NUCLEOTIDE SEQUENCE [LARGE SCALE GENOMIC DNA]</scope>
    <source>
        <strain evidence="1 2">SB-73</strain>
    </source>
</reference>
<proteinExistence type="predicted"/>
<protein>
    <submittedName>
        <fullName evidence="1">Coa1 protein</fullName>
    </submittedName>
</protein>
<dbReference type="InterPro" id="IPR042432">
    <property type="entry name" value="Coa1_fungi"/>
</dbReference>
<dbReference type="AlphaFoldDB" id="A0AAV5RNT2"/>
<name>A0AAV5RNT2_STABA</name>
<dbReference type="Pfam" id="PF08695">
    <property type="entry name" value="Coa1"/>
    <property type="match status" value="1"/>
</dbReference>
<evidence type="ECO:0000313" key="1">
    <source>
        <dbReference type="EMBL" id="GMM53185.1"/>
    </source>
</evidence>
<dbReference type="GO" id="GO:0005743">
    <property type="term" value="C:mitochondrial inner membrane"/>
    <property type="evidence" value="ECO:0007669"/>
    <property type="project" value="TreeGrafter"/>
</dbReference>
<dbReference type="GO" id="GO:0033617">
    <property type="term" value="P:mitochondrial respiratory chain complex IV assembly"/>
    <property type="evidence" value="ECO:0007669"/>
    <property type="project" value="InterPro"/>
</dbReference>
<dbReference type="PANTHER" id="PTHR28523">
    <property type="entry name" value="CYTOCHROME C OXIDASE ASSEMBLY FACTOR 1"/>
    <property type="match status" value="1"/>
</dbReference>
<dbReference type="InterPro" id="IPR014807">
    <property type="entry name" value="Coa1"/>
</dbReference>
<comment type="caution">
    <text evidence="1">The sequence shown here is derived from an EMBL/GenBank/DDBJ whole genome shotgun (WGS) entry which is preliminary data.</text>
</comment>
<keyword evidence="2" id="KW-1185">Reference proteome</keyword>
<evidence type="ECO:0000313" key="2">
    <source>
        <dbReference type="Proteomes" id="UP001362899"/>
    </source>
</evidence>
<dbReference type="PANTHER" id="PTHR28523:SF1">
    <property type="entry name" value="CYTOCHROME C OXIDASE ASSEMBLY FACTOR 1"/>
    <property type="match status" value="1"/>
</dbReference>
<organism evidence="1 2">
    <name type="scientific">Starmerella bacillaris</name>
    <name type="common">Yeast</name>
    <name type="synonym">Candida zemplinina</name>
    <dbReference type="NCBI Taxonomy" id="1247836"/>
    <lineage>
        <taxon>Eukaryota</taxon>
        <taxon>Fungi</taxon>
        <taxon>Dikarya</taxon>
        <taxon>Ascomycota</taxon>
        <taxon>Saccharomycotina</taxon>
        <taxon>Dipodascomycetes</taxon>
        <taxon>Dipodascales</taxon>
        <taxon>Trichomonascaceae</taxon>
        <taxon>Starmerella</taxon>
    </lineage>
</organism>
<accession>A0AAV5RNT2</accession>
<sequence>MLLGLRQAVRAAPTQSLRTLTTGFGAVKCIKPVFNQTRCYTQVTVDRELPDVMKAKRQNLKYFGIFCGTMAVTLYAIIKYEDANSPVVSSTLLALRQSPLTRASLGDNIRYKTTVPWISGSSGIAGSEVDFRYSVVGDSGSGVAHFRAERRKGEQYFVVTDWSITPNQGEHQGETISLQNEELVPSL</sequence>
<gene>
    <name evidence="1" type="ORF">DASB73_041480</name>
</gene>
<dbReference type="EMBL" id="BTGC01000008">
    <property type="protein sequence ID" value="GMM53185.1"/>
    <property type="molecule type" value="Genomic_DNA"/>
</dbReference>
<dbReference type="Proteomes" id="UP001362899">
    <property type="component" value="Unassembled WGS sequence"/>
</dbReference>